<dbReference type="PANTHER" id="PTHR35564:SF4">
    <property type="entry name" value="CYTOPLASMIC PROTEIN"/>
    <property type="match status" value="1"/>
</dbReference>
<dbReference type="InterPro" id="IPR010732">
    <property type="entry name" value="T6SS_TssG-like"/>
</dbReference>
<evidence type="ECO:0000313" key="1">
    <source>
        <dbReference type="EMBL" id="QOY88439.1"/>
    </source>
</evidence>
<dbReference type="Proteomes" id="UP000593892">
    <property type="component" value="Chromosome"/>
</dbReference>
<dbReference type="AlphaFoldDB" id="A0A7S7NSH7"/>
<sequence>MAAKDGQKGTDLAPTKLSEVLEQKPYRFQFFQAVRLLERFLDERTPVGGYGNPSAEVVRLAVHASTQFPASEIQSLQKQETGPPRMTVNFFGLTGPVGVLPTAYTEMLAERLRSKDTTLRDFLDIFHHRILSLFYMAWRKNRAPVMFERAEKDQFSGRLMSLVGLGTRGMRNRQEIPDSAFLFYAGLLMMQTRPAAALESILRDYFGAGVEVGQFVGGWYPVSPGAQCKLGEEGYSSRLGRGAVVGDEIWDRQSRIRVKIGPLTRSHYDDFLPGGDSHRRLKAWITLFAGLECDVEVQLVLRREQVPACELSGAGGKGPRLGWTTWVNNKPFDRHPDDAVFEILRPA</sequence>
<dbReference type="RefSeq" id="WP_194450101.1">
    <property type="nucleotide sequence ID" value="NZ_CP063849.1"/>
</dbReference>
<dbReference type="EMBL" id="CP063849">
    <property type="protein sequence ID" value="QOY88439.1"/>
    <property type="molecule type" value="Genomic_DNA"/>
</dbReference>
<proteinExistence type="predicted"/>
<accession>A0A7S7NSH7</accession>
<organism evidence="1 2">
    <name type="scientific">Paludibaculum fermentans</name>
    <dbReference type="NCBI Taxonomy" id="1473598"/>
    <lineage>
        <taxon>Bacteria</taxon>
        <taxon>Pseudomonadati</taxon>
        <taxon>Acidobacteriota</taxon>
        <taxon>Terriglobia</taxon>
        <taxon>Bryobacterales</taxon>
        <taxon>Bryobacteraceae</taxon>
        <taxon>Paludibaculum</taxon>
    </lineage>
</organism>
<name>A0A7S7NSH7_PALFE</name>
<dbReference type="Pfam" id="PF06996">
    <property type="entry name" value="T6SS_TssG"/>
    <property type="match status" value="1"/>
</dbReference>
<evidence type="ECO:0000313" key="2">
    <source>
        <dbReference type="Proteomes" id="UP000593892"/>
    </source>
</evidence>
<dbReference type="KEGG" id="pfer:IRI77_00295"/>
<dbReference type="PANTHER" id="PTHR35564">
    <property type="match status" value="1"/>
</dbReference>
<protein>
    <submittedName>
        <fullName evidence="1">Type VI secretion system baseplate subunit TssG</fullName>
    </submittedName>
</protein>
<gene>
    <name evidence="1" type="primary">tssG</name>
    <name evidence="1" type="ORF">IRI77_00295</name>
</gene>
<dbReference type="NCBIfam" id="TIGR03347">
    <property type="entry name" value="VI_chp_1"/>
    <property type="match status" value="1"/>
</dbReference>
<reference evidence="1 2" key="1">
    <citation type="submission" date="2020-10" db="EMBL/GenBank/DDBJ databases">
        <title>Complete genome sequence of Paludibaculum fermentans P105T, a facultatively anaerobic acidobacterium capable of dissimilatory Fe(III) reduction.</title>
        <authorList>
            <person name="Dedysh S.N."/>
            <person name="Beletsky A.V."/>
            <person name="Kulichevskaya I.S."/>
            <person name="Mardanov A.V."/>
            <person name="Ravin N.V."/>
        </authorList>
    </citation>
    <scope>NUCLEOTIDE SEQUENCE [LARGE SCALE GENOMIC DNA]</scope>
    <source>
        <strain evidence="1 2">P105</strain>
    </source>
</reference>
<keyword evidence="2" id="KW-1185">Reference proteome</keyword>